<reference evidence="1 2" key="1">
    <citation type="submission" date="2018-10" db="EMBL/GenBank/DDBJ databases">
        <title>Sinomicrobium pectinilyticum sp. nov., a pectinase-producing bacterium isolated from alkaline and saline soil, and emended description of the genus Sinomicrobium.</title>
        <authorList>
            <person name="Cheng B."/>
            <person name="Li C."/>
            <person name="Lai Q."/>
            <person name="Du M."/>
            <person name="Shao Z."/>
            <person name="Xu P."/>
            <person name="Yang C."/>
        </authorList>
    </citation>
    <scope>NUCLEOTIDE SEQUENCE [LARGE SCALE GENOMIC DNA]</scope>
    <source>
        <strain evidence="1 2">5DNS001</strain>
    </source>
</reference>
<accession>A0A3N0DHP2</accession>
<evidence type="ECO:0000313" key="2">
    <source>
        <dbReference type="Proteomes" id="UP000267469"/>
    </source>
</evidence>
<dbReference type="AlphaFoldDB" id="A0A3N0DHP2"/>
<evidence type="ECO:0008006" key="3">
    <source>
        <dbReference type="Google" id="ProtNLM"/>
    </source>
</evidence>
<organism evidence="1 2">
    <name type="scientific">Sinomicrobium pectinilyticum</name>
    <dbReference type="NCBI Taxonomy" id="1084421"/>
    <lineage>
        <taxon>Bacteria</taxon>
        <taxon>Pseudomonadati</taxon>
        <taxon>Bacteroidota</taxon>
        <taxon>Flavobacteriia</taxon>
        <taxon>Flavobacteriales</taxon>
        <taxon>Flavobacteriaceae</taxon>
        <taxon>Sinomicrobium</taxon>
    </lineage>
</organism>
<evidence type="ECO:0000313" key="1">
    <source>
        <dbReference type="EMBL" id="RNL75204.1"/>
    </source>
</evidence>
<name>A0A3N0DHP2_SINP1</name>
<dbReference type="RefSeq" id="WP_123218162.1">
    <property type="nucleotide sequence ID" value="NZ_RJTM01000177.1"/>
</dbReference>
<dbReference type="Proteomes" id="UP000267469">
    <property type="component" value="Unassembled WGS sequence"/>
</dbReference>
<dbReference type="OrthoDB" id="5465469at2"/>
<dbReference type="SUPFAM" id="SSF53448">
    <property type="entry name" value="Nucleotide-diphospho-sugar transferases"/>
    <property type="match status" value="1"/>
</dbReference>
<protein>
    <recommendedName>
        <fullName evidence="3">Glycosyltransferase family 2 protein</fullName>
    </recommendedName>
</protein>
<gene>
    <name evidence="1" type="ORF">ED312_21945</name>
</gene>
<dbReference type="EMBL" id="RJTM01000177">
    <property type="protein sequence ID" value="RNL75204.1"/>
    <property type="molecule type" value="Genomic_DNA"/>
</dbReference>
<sequence length="283" mass="32502">MKVKEIPPSLYHTLKLRAIPAHKLRHKTGKEIPVIVSLTTIPFRLNKLHIVIRSILVQETRPQKIVLWLHESLKNQIPDSLKVLEGDIFEVRFSTLDCPHLKLVESLKSFPDKVIVTCDDDFIYPKDWLMTLYDEHLKKPGTVVAITTRLIRYDREGNVLPYKNWNYKDVSGIDEKAILPIGSSGVLYPPDSFHPSVTDEKLFLKLSPKADDLWFKAMSLLNDTPSVKVRGYNKEVIPIIGTQGVSLKKQNIRQDKNREQWQALADYFGITLFKDNGQAEGMF</sequence>
<dbReference type="InterPro" id="IPR029044">
    <property type="entry name" value="Nucleotide-diphossugar_trans"/>
</dbReference>
<keyword evidence="2" id="KW-1185">Reference proteome</keyword>
<comment type="caution">
    <text evidence="1">The sequence shown here is derived from an EMBL/GenBank/DDBJ whole genome shotgun (WGS) entry which is preliminary data.</text>
</comment>
<proteinExistence type="predicted"/>